<evidence type="ECO:0000256" key="15">
    <source>
        <dbReference type="ARBA" id="ARBA00049551"/>
    </source>
</evidence>
<feature type="transmembrane region" description="Helical" evidence="16">
    <location>
        <begin position="145"/>
        <end position="165"/>
    </location>
</feature>
<dbReference type="Pfam" id="PF06455">
    <property type="entry name" value="NADH5_C"/>
    <property type="match status" value="1"/>
</dbReference>
<dbReference type="EC" id="7.1.1.2" evidence="2 16"/>
<evidence type="ECO:0000313" key="20">
    <source>
        <dbReference type="EMBL" id="BAX25332.1"/>
    </source>
</evidence>
<keyword evidence="4 16" id="KW-0813">Transport</keyword>
<dbReference type="EMBL" id="AP012953">
    <property type="protein sequence ID" value="BAX25332.1"/>
    <property type="molecule type" value="Genomic_DNA"/>
</dbReference>
<feature type="domain" description="NADH dehydrogenase subunit 5 C-terminal" evidence="19">
    <location>
        <begin position="428"/>
        <end position="609"/>
    </location>
</feature>
<reference evidence="20" key="1">
    <citation type="submission" date="2012-11" db="EMBL/GenBank/DDBJ databases">
        <authorList>
            <person name="Poulsen JY."/>
        </authorList>
    </citation>
    <scope>NUCLEOTIDE SEQUENCE</scope>
</reference>
<evidence type="ECO:0000256" key="3">
    <source>
        <dbReference type="ARBA" id="ARBA00021096"/>
    </source>
</evidence>
<comment type="function">
    <text evidence="16">Core subunit of the mitochondrial membrane respiratory chain NADH dehydrogenase (Complex I) which catalyzes electron transfer from NADH through the respiratory chain, using ubiquinone as an electron acceptor. Essential for the catalytic activity and assembly of complex I.</text>
</comment>
<gene>
    <name evidence="20" type="primary">ND5</name>
</gene>
<feature type="transmembrane region" description="Helical" evidence="16">
    <location>
        <begin position="279"/>
        <end position="300"/>
    </location>
</feature>
<dbReference type="GO" id="GO:0015990">
    <property type="term" value="P:electron transport coupled proton transport"/>
    <property type="evidence" value="ECO:0007669"/>
    <property type="project" value="TreeGrafter"/>
</dbReference>
<evidence type="ECO:0000256" key="8">
    <source>
        <dbReference type="ARBA" id="ARBA00022967"/>
    </source>
</evidence>
<evidence type="ECO:0000259" key="19">
    <source>
        <dbReference type="Pfam" id="PF06455"/>
    </source>
</evidence>
<dbReference type="InterPro" id="IPR003945">
    <property type="entry name" value="NU5C-like"/>
</dbReference>
<organism evidence="20">
    <name type="scientific">Bathylychnops exilis</name>
    <name type="common">Javelin spookfish</name>
    <dbReference type="NCBI Taxonomy" id="473350"/>
    <lineage>
        <taxon>Eukaryota</taxon>
        <taxon>Metazoa</taxon>
        <taxon>Chordata</taxon>
        <taxon>Craniata</taxon>
        <taxon>Vertebrata</taxon>
        <taxon>Euteleostomi</taxon>
        <taxon>Actinopterygii</taxon>
        <taxon>Neopterygii</taxon>
        <taxon>Teleostei</taxon>
        <taxon>Protacanthopterygii</taxon>
        <taxon>Opisthoproctidae</taxon>
        <taxon>Bathylychnops</taxon>
    </lineage>
</organism>
<feature type="transmembrane region" description="Helical" evidence="16">
    <location>
        <begin position="6"/>
        <end position="27"/>
    </location>
</feature>
<dbReference type="GO" id="GO:0008137">
    <property type="term" value="F:NADH dehydrogenase (ubiquinone) activity"/>
    <property type="evidence" value="ECO:0007669"/>
    <property type="project" value="UniProtKB-EC"/>
</dbReference>
<feature type="domain" description="NADH:quinone oxidoreductase/Mrp antiporter transmembrane" evidence="17">
    <location>
        <begin position="139"/>
        <end position="420"/>
    </location>
</feature>
<feature type="transmembrane region" description="Helical" evidence="16">
    <location>
        <begin position="331"/>
        <end position="353"/>
    </location>
</feature>
<evidence type="ECO:0000256" key="1">
    <source>
        <dbReference type="ARBA" id="ARBA00004448"/>
    </source>
</evidence>
<comment type="catalytic activity">
    <reaction evidence="15 16">
        <text>a ubiquinone + NADH + 5 H(+)(in) = a ubiquinol + NAD(+) + 4 H(+)(out)</text>
        <dbReference type="Rhea" id="RHEA:29091"/>
        <dbReference type="Rhea" id="RHEA-COMP:9565"/>
        <dbReference type="Rhea" id="RHEA-COMP:9566"/>
        <dbReference type="ChEBI" id="CHEBI:15378"/>
        <dbReference type="ChEBI" id="CHEBI:16389"/>
        <dbReference type="ChEBI" id="CHEBI:17976"/>
        <dbReference type="ChEBI" id="CHEBI:57540"/>
        <dbReference type="ChEBI" id="CHEBI:57945"/>
        <dbReference type="EC" id="7.1.1.2"/>
    </reaction>
</comment>
<keyword evidence="6 16" id="KW-0812">Transmembrane</keyword>
<dbReference type="GO" id="GO:0042773">
    <property type="term" value="P:ATP synthesis coupled electron transport"/>
    <property type="evidence" value="ECO:0007669"/>
    <property type="project" value="InterPro"/>
</dbReference>
<feature type="transmembrane region" description="Helical" evidence="16">
    <location>
        <begin position="177"/>
        <end position="195"/>
    </location>
</feature>
<dbReference type="InterPro" id="IPR001750">
    <property type="entry name" value="ND/Mrp_TM"/>
</dbReference>
<evidence type="ECO:0000256" key="9">
    <source>
        <dbReference type="ARBA" id="ARBA00022982"/>
    </source>
</evidence>
<feature type="transmembrane region" description="Helical" evidence="16">
    <location>
        <begin position="48"/>
        <end position="69"/>
    </location>
</feature>
<dbReference type="GO" id="GO:0005743">
    <property type="term" value="C:mitochondrial inner membrane"/>
    <property type="evidence" value="ECO:0007669"/>
    <property type="project" value="UniProtKB-SubCell"/>
</dbReference>
<dbReference type="PANTHER" id="PTHR42829:SF2">
    <property type="entry name" value="NADH-UBIQUINONE OXIDOREDUCTASE CHAIN 5"/>
    <property type="match status" value="1"/>
</dbReference>
<feature type="transmembrane region" description="Helical" evidence="16">
    <location>
        <begin position="215"/>
        <end position="235"/>
    </location>
</feature>
<accession>A0A1W7GK27</accession>
<proteinExistence type="inferred from homology"/>
<dbReference type="AlphaFoldDB" id="A0A1W7GK27"/>
<feature type="transmembrane region" description="Helical" evidence="16">
    <location>
        <begin position="595"/>
        <end position="612"/>
    </location>
</feature>
<dbReference type="InterPro" id="IPR001516">
    <property type="entry name" value="Proton_antipo_N"/>
</dbReference>
<evidence type="ECO:0000256" key="4">
    <source>
        <dbReference type="ARBA" id="ARBA00022448"/>
    </source>
</evidence>
<geneLocation type="mitochondrion" evidence="20"/>
<evidence type="ECO:0000256" key="16">
    <source>
        <dbReference type="RuleBase" id="RU003404"/>
    </source>
</evidence>
<keyword evidence="11 16" id="KW-0520">NAD</keyword>
<keyword evidence="8" id="KW-1278">Translocase</keyword>
<evidence type="ECO:0000256" key="13">
    <source>
        <dbReference type="ARBA" id="ARBA00023128"/>
    </source>
</evidence>
<keyword evidence="5" id="KW-0679">Respiratory chain</keyword>
<dbReference type="CTD" id="4540"/>
<dbReference type="RefSeq" id="YP_009364594.1">
    <property type="nucleotide sequence ID" value="NC_034665.1"/>
</dbReference>
<feature type="transmembrane region" description="Helical" evidence="16">
    <location>
        <begin position="89"/>
        <end position="110"/>
    </location>
</feature>
<dbReference type="PANTHER" id="PTHR42829">
    <property type="entry name" value="NADH-UBIQUINONE OXIDOREDUCTASE CHAIN 5"/>
    <property type="match status" value="1"/>
</dbReference>
<dbReference type="InterPro" id="IPR018393">
    <property type="entry name" value="NADHpl_OxRdtase_5_subgr"/>
</dbReference>
<evidence type="ECO:0000256" key="12">
    <source>
        <dbReference type="ARBA" id="ARBA00023075"/>
    </source>
</evidence>
<evidence type="ECO:0000259" key="18">
    <source>
        <dbReference type="Pfam" id="PF00662"/>
    </source>
</evidence>
<feature type="transmembrane region" description="Helical" evidence="16">
    <location>
        <begin position="374"/>
        <end position="393"/>
    </location>
</feature>
<keyword evidence="7" id="KW-0999">Mitochondrion inner membrane</keyword>
<keyword evidence="10 16" id="KW-1133">Transmembrane helix</keyword>
<evidence type="ECO:0000256" key="5">
    <source>
        <dbReference type="ARBA" id="ARBA00022660"/>
    </source>
</evidence>
<keyword evidence="9" id="KW-0249">Electron transport</keyword>
<sequence>MYPTTLILNSALLAIFTLLIFPLITALSPNPLSKNWALSHTKTAVKTAFFTSLLPLFIFLNHGAETIITNWHWMSTNTFDINLSFKFDHYSIIFMPVALYVTWSILEFASWYMHTDPNMSRFFKFLLLFLVAMLVLVTANNMFQLFIGWEGVGIMSFLLIGWWHGRADANTAALQAVLYNRVGDVGLILSMAWFATNLGSWEMQQMFSSSKNLDLTLPLFGLILAATGKSAQFGLHPWLPSAMEGPTPVSALLHSSTMVVAGIFLLIRLHPLIENNPPALTLCLCLGALTTLFTAICALTQNDIKKIIAFSTSSQLGLMMVTIGLNQPRLTFLHICTHAFFKAMLFLCSGAMIHSLNDEQDIRKMGGLHHLAPLTSSCMTIGSLALTGTPFLAGFFSKDAIIEALNTSYLNAWALFLTLLATSFTAVYSLRVVYFVSMGHPRFSALPPINENNLSVINPLKRLAWGSVIAGLLISTNFFPLKAPTMTMPLALKLSALLVTIAGLLIALELASLTNKQFKTSPAQLTHHFSNLLGFFPTIFHRLAPKLSFVLGQTIATHLVDQTWLEKIGPKTIPPSHIPLITSTSNAQQGMIKTYLTLFFLTMALALLLTNLNSS</sequence>
<keyword evidence="12 16" id="KW-0830">Ubiquinone</keyword>
<evidence type="ECO:0000256" key="11">
    <source>
        <dbReference type="ARBA" id="ARBA00023027"/>
    </source>
</evidence>
<feature type="transmembrane region" description="Helical" evidence="16">
    <location>
        <begin position="247"/>
        <end position="267"/>
    </location>
</feature>
<dbReference type="Pfam" id="PF00361">
    <property type="entry name" value="Proton_antipo_M"/>
    <property type="match status" value="1"/>
</dbReference>
<evidence type="ECO:0000256" key="10">
    <source>
        <dbReference type="ARBA" id="ARBA00022989"/>
    </source>
</evidence>
<evidence type="ECO:0000256" key="14">
    <source>
        <dbReference type="ARBA" id="ARBA00023136"/>
    </source>
</evidence>
<keyword evidence="13 16" id="KW-0496">Mitochondrion</keyword>
<keyword evidence="14 16" id="KW-0472">Membrane</keyword>
<evidence type="ECO:0000256" key="2">
    <source>
        <dbReference type="ARBA" id="ARBA00012944"/>
    </source>
</evidence>
<feature type="transmembrane region" description="Helical" evidence="16">
    <location>
        <begin position="307"/>
        <end position="325"/>
    </location>
</feature>
<evidence type="ECO:0000256" key="7">
    <source>
        <dbReference type="ARBA" id="ARBA00022792"/>
    </source>
</evidence>
<feature type="transmembrane region" description="Helical" evidence="16">
    <location>
        <begin position="491"/>
        <end position="511"/>
    </location>
</feature>
<reference evidence="20" key="2">
    <citation type="journal article" date="2016" name="PLoS ONE">
        <title>Preservation Obscures Pelagic Deep-Sea Fish Diversity: Doubling the Number of Sole-Bearing Opisthoproctids and Resurrection of the Genus Monacoa (Opisthoproctidae, Argentiniformes).</title>
        <authorList>
            <person name="Poulsen J.Y."/>
            <person name="Sado T."/>
            <person name="Hahn C."/>
            <person name="Byrkjedal I."/>
            <person name="Moku M."/>
            <person name="Miya M."/>
        </authorList>
    </citation>
    <scope>NUCLEOTIDE SEQUENCE</scope>
</reference>
<dbReference type="GO" id="GO:0003954">
    <property type="term" value="F:NADH dehydrogenase activity"/>
    <property type="evidence" value="ECO:0007669"/>
    <property type="project" value="TreeGrafter"/>
</dbReference>
<dbReference type="PRINTS" id="PR01434">
    <property type="entry name" value="NADHDHGNASE5"/>
</dbReference>
<dbReference type="Pfam" id="PF00662">
    <property type="entry name" value="Proton_antipo_N"/>
    <property type="match status" value="1"/>
</dbReference>
<comment type="subcellular location">
    <subcellularLocation>
        <location evidence="1">Mitochondrion inner membrane</location>
        <topology evidence="1">Multi-pass membrane protein</topology>
    </subcellularLocation>
</comment>
<comment type="similarity">
    <text evidence="16">Belongs to the complex I subunit 5 family.</text>
</comment>
<evidence type="ECO:0000256" key="6">
    <source>
        <dbReference type="ARBA" id="ARBA00022692"/>
    </source>
</evidence>
<name>A0A1W7GK27_BATEX</name>
<dbReference type="InterPro" id="IPR010934">
    <property type="entry name" value="NADH_DH_su5_C"/>
</dbReference>
<evidence type="ECO:0000259" key="17">
    <source>
        <dbReference type="Pfam" id="PF00361"/>
    </source>
</evidence>
<feature type="transmembrane region" description="Helical" evidence="16">
    <location>
        <begin position="122"/>
        <end position="139"/>
    </location>
</feature>
<dbReference type="GeneID" id="32880681"/>
<protein>
    <recommendedName>
        <fullName evidence="3 16">NADH-ubiquinone oxidoreductase chain 5</fullName>
        <ecNumber evidence="2 16">7.1.1.2</ecNumber>
    </recommendedName>
</protein>
<dbReference type="NCBIfam" id="TIGR01974">
    <property type="entry name" value="NDH_I_L"/>
    <property type="match status" value="1"/>
</dbReference>
<feature type="domain" description="NADH-Ubiquinone oxidoreductase (complex I) chain 5 N-terminal" evidence="18">
    <location>
        <begin position="73"/>
        <end position="123"/>
    </location>
</feature>
<feature type="transmembrane region" description="Helical" evidence="16">
    <location>
        <begin position="413"/>
        <end position="434"/>
    </location>
</feature>
<feature type="transmembrane region" description="Helical" evidence="16">
    <location>
        <begin position="463"/>
        <end position="479"/>
    </location>
</feature>